<dbReference type="Pfam" id="PF07691">
    <property type="entry name" value="PA14"/>
    <property type="match status" value="1"/>
</dbReference>
<accession>A0A5C5ZZ87</accession>
<evidence type="ECO:0000256" key="1">
    <source>
        <dbReference type="ARBA" id="ARBA00022617"/>
    </source>
</evidence>
<dbReference type="Proteomes" id="UP000320176">
    <property type="component" value="Unassembled WGS sequence"/>
</dbReference>
<dbReference type="PANTHER" id="PTHR33546:SF1">
    <property type="entry name" value="LARGE, MULTIFUNCTIONAL SECRETED PROTEIN"/>
    <property type="match status" value="1"/>
</dbReference>
<evidence type="ECO:0000256" key="2">
    <source>
        <dbReference type="ARBA" id="ARBA00022723"/>
    </source>
</evidence>
<evidence type="ECO:0000256" key="4">
    <source>
        <dbReference type="PROSITE-ProRule" id="PRU00433"/>
    </source>
</evidence>
<evidence type="ECO:0000259" key="5">
    <source>
        <dbReference type="PROSITE" id="PS51007"/>
    </source>
</evidence>
<dbReference type="Gene3D" id="2.60.120.560">
    <property type="entry name" value="Exo-inulinase, domain 1"/>
    <property type="match status" value="1"/>
</dbReference>
<keyword evidence="3 4" id="KW-0408">Iron</keyword>
<feature type="domain" description="Cytochrome c" evidence="5">
    <location>
        <begin position="951"/>
        <end position="1048"/>
    </location>
</feature>
<dbReference type="Gene3D" id="1.10.760.10">
    <property type="entry name" value="Cytochrome c-like domain"/>
    <property type="match status" value="3"/>
</dbReference>
<dbReference type="InterPro" id="IPR011658">
    <property type="entry name" value="PA14_dom"/>
</dbReference>
<dbReference type="SUPFAM" id="SSF48695">
    <property type="entry name" value="Multiheme cytochromes"/>
    <property type="match status" value="1"/>
</dbReference>
<proteinExistence type="predicted"/>
<gene>
    <name evidence="7" type="ORF">Pla52n_62640</name>
</gene>
<evidence type="ECO:0000313" key="7">
    <source>
        <dbReference type="EMBL" id="TWT92390.1"/>
    </source>
</evidence>
<feature type="domain" description="Cytochrome c" evidence="5">
    <location>
        <begin position="753"/>
        <end position="832"/>
    </location>
</feature>
<dbReference type="SUPFAM" id="SSF56988">
    <property type="entry name" value="Anthrax protective antigen"/>
    <property type="match status" value="1"/>
</dbReference>
<dbReference type="EMBL" id="SJPN01000011">
    <property type="protein sequence ID" value="TWT92390.1"/>
    <property type="molecule type" value="Genomic_DNA"/>
</dbReference>
<evidence type="ECO:0000256" key="3">
    <source>
        <dbReference type="ARBA" id="ARBA00023004"/>
    </source>
</evidence>
<keyword evidence="8" id="KW-1185">Reference proteome</keyword>
<evidence type="ECO:0000313" key="8">
    <source>
        <dbReference type="Proteomes" id="UP000320176"/>
    </source>
</evidence>
<dbReference type="PANTHER" id="PTHR33546">
    <property type="entry name" value="LARGE, MULTIFUNCTIONAL SECRETED PROTEIN-RELATED"/>
    <property type="match status" value="1"/>
</dbReference>
<dbReference type="InterPro" id="IPR036280">
    <property type="entry name" value="Multihaem_cyt_sf"/>
</dbReference>
<sequence>MQSAHISRHAIATRSPITSVFGSPSFRGGQTAQQHTLTIWEIERQCIPRLSQNFWADFAAGQAIRYHAVNSRLPPLNLSLLRMPFLPRHTLPFIGLVLLLATASAEPPQADPAQAAKDPDFLVQGEYAGVRKGMQVIALGDGEFDMVVYEGGLPGAGWDRAEPRRLDGDSDTVLDLVDSMKLKRVERESTTLGAKPPSGAMVLFDGSEGSLANWEGGKRSDSGLLMPGTSSKQTFDDYTLHLEFRTPYLPTKRGQARGNSGVYHQGRYETQILDSFGLSGAMNETGGIYSIAAPQMNVCYPPLTWQTYDVDFTAARYDNQKKKITEPTITVRLNGVIVHNAVKLTHATTAAKLGEGPGPGPIYLQDHGNEVRYRNIWILPRDVEREAARPIVPGFERFFAGNPNAAADGGHVLISSLACNACHAGGIDAIPGKRGPDLTAVRSRVRGDALVAMIANPHQTKTGTTMPDPWVGADETTRQQNATAIASYLTLRGKGEFVDRPTRNKNADRGAELYHSIGCTACHSPLNNFAKPSASLPLATTVPLGDVAKKYSTVALSRFLQKPHDVRPGLRMPALVGSESDAFAIASFLTRSVTERRNTSKFSRKVYRGQWQQLPDFDSLTPVQTDTVRGLKINDIKPANDYGVVFMADIRIEKAGKYRFRINSDDGSRLIIGKNRLENDGIHAPQAREATFELTEGIHPIRIEFFNGGGGAEVDAQIFDPVFGRVDIEEMIVDPDQPAEPSLLPSRFSADESMADTGARLFRSAGCVQCHGFGDDKTNEAFAPALDVARAGQGCLADTVAAPAVDYGLTSLQRSAIEAAMVDLTRKVKRSPQDVDQQRVHLTMAALNCYACHRRGDVGGPEPSREAMFKTQIPEMGLEGQLPPPLTGVADKLNDEYLTELFNKGANERPYMLTRMPGYRHEPLADFHQSLVRLDRDDSKPTVDNSDTHNEIVAAGRQAVGNRGLACIKCHAYNGDKGGGIGAIDLLAMPRRLRESWFHRYLKDPLVYRPGTRMPNSFVDGRSALTKLYDGDPAKQIDAMWQYLKEGTEAKEPEGLKEGAILLAADARPRIYRNFFTDISARGIGVGYPGDVNLIWDAEQMTLAKIWKNSFIDAAMHWQGRGQGRQQPMGDDVVDIEKQTPFALLPSLNSPWPKESGRDRGYRFKGYRLDADGNPAFGYRFGNVTVTESIKPFEPTIGKGASGFSREITIERNDPSSDESLVWLIGSGKVVEGDGGYRVNSHGVAVVSDNDAVQPQIIQVGSDQQLRAIIPNQATVTIREVILW</sequence>
<comment type="caution">
    <text evidence="7">The sequence shown here is derived from an EMBL/GenBank/DDBJ whole genome shotgun (WGS) entry which is preliminary data.</text>
</comment>
<name>A0A5C5ZZ87_9BACT</name>
<dbReference type="GO" id="GO:0020037">
    <property type="term" value="F:heme binding"/>
    <property type="evidence" value="ECO:0007669"/>
    <property type="project" value="InterPro"/>
</dbReference>
<dbReference type="PROSITE" id="PS51820">
    <property type="entry name" value="PA14"/>
    <property type="match status" value="1"/>
</dbReference>
<keyword evidence="2 4" id="KW-0479">Metal-binding</keyword>
<dbReference type="PROSITE" id="PS51007">
    <property type="entry name" value="CYTC"/>
    <property type="match status" value="4"/>
</dbReference>
<dbReference type="InterPro" id="IPR009056">
    <property type="entry name" value="Cyt_c-like_dom"/>
</dbReference>
<dbReference type="GO" id="GO:0009055">
    <property type="term" value="F:electron transfer activity"/>
    <property type="evidence" value="ECO:0007669"/>
    <property type="project" value="InterPro"/>
</dbReference>
<keyword evidence="1 4" id="KW-0349">Heme</keyword>
<feature type="domain" description="Cytochrome c" evidence="5">
    <location>
        <begin position="505"/>
        <end position="593"/>
    </location>
</feature>
<feature type="domain" description="PA14" evidence="6">
    <location>
        <begin position="597"/>
        <end position="736"/>
    </location>
</feature>
<dbReference type="SMART" id="SM00758">
    <property type="entry name" value="PA14"/>
    <property type="match status" value="1"/>
</dbReference>
<dbReference type="InterPro" id="IPR037524">
    <property type="entry name" value="PA14/GLEYA"/>
</dbReference>
<reference evidence="7 8" key="1">
    <citation type="submission" date="2019-02" db="EMBL/GenBank/DDBJ databases">
        <title>Deep-cultivation of Planctomycetes and their phenomic and genomic characterization uncovers novel biology.</title>
        <authorList>
            <person name="Wiegand S."/>
            <person name="Jogler M."/>
            <person name="Boedeker C."/>
            <person name="Pinto D."/>
            <person name="Vollmers J."/>
            <person name="Rivas-Marin E."/>
            <person name="Kohn T."/>
            <person name="Peeters S.H."/>
            <person name="Heuer A."/>
            <person name="Rast P."/>
            <person name="Oberbeckmann S."/>
            <person name="Bunk B."/>
            <person name="Jeske O."/>
            <person name="Meyerdierks A."/>
            <person name="Storesund J.E."/>
            <person name="Kallscheuer N."/>
            <person name="Luecker S."/>
            <person name="Lage O.M."/>
            <person name="Pohl T."/>
            <person name="Merkel B.J."/>
            <person name="Hornburger P."/>
            <person name="Mueller R.-W."/>
            <person name="Bruemmer F."/>
            <person name="Labrenz M."/>
            <person name="Spormann A.M."/>
            <person name="Op Den Camp H."/>
            <person name="Overmann J."/>
            <person name="Amann R."/>
            <person name="Jetten M.S.M."/>
            <person name="Mascher T."/>
            <person name="Medema M.H."/>
            <person name="Devos D.P."/>
            <person name="Kaster A.-K."/>
            <person name="Ovreas L."/>
            <person name="Rohde M."/>
            <person name="Galperin M.Y."/>
            <person name="Jogler C."/>
        </authorList>
    </citation>
    <scope>NUCLEOTIDE SEQUENCE [LARGE SCALE GENOMIC DNA]</scope>
    <source>
        <strain evidence="7 8">Pla52n</strain>
    </source>
</reference>
<dbReference type="GO" id="GO:0016787">
    <property type="term" value="F:hydrolase activity"/>
    <property type="evidence" value="ECO:0007669"/>
    <property type="project" value="InterPro"/>
</dbReference>
<dbReference type="GO" id="GO:0046872">
    <property type="term" value="F:metal ion binding"/>
    <property type="evidence" value="ECO:0007669"/>
    <property type="project" value="UniProtKB-KW"/>
</dbReference>
<dbReference type="SUPFAM" id="SSF46626">
    <property type="entry name" value="Cytochrome c"/>
    <property type="match status" value="2"/>
</dbReference>
<organism evidence="7 8">
    <name type="scientific">Stieleria varia</name>
    <dbReference type="NCBI Taxonomy" id="2528005"/>
    <lineage>
        <taxon>Bacteria</taxon>
        <taxon>Pseudomonadati</taxon>
        <taxon>Planctomycetota</taxon>
        <taxon>Planctomycetia</taxon>
        <taxon>Pirellulales</taxon>
        <taxon>Pirellulaceae</taxon>
        <taxon>Stieleria</taxon>
    </lineage>
</organism>
<dbReference type="Pfam" id="PF06439">
    <property type="entry name" value="3keto-disac_hyd"/>
    <property type="match status" value="1"/>
</dbReference>
<feature type="domain" description="Cytochrome c" evidence="5">
    <location>
        <begin position="404"/>
        <end position="493"/>
    </location>
</feature>
<protein>
    <submittedName>
        <fullName evidence="7">Cytochrome c</fullName>
    </submittedName>
</protein>
<dbReference type="InterPro" id="IPR036909">
    <property type="entry name" value="Cyt_c-like_dom_sf"/>
</dbReference>
<dbReference type="InterPro" id="IPR010496">
    <property type="entry name" value="AL/BT2_dom"/>
</dbReference>
<dbReference type="Gene3D" id="3.90.182.10">
    <property type="entry name" value="Toxin - Anthrax Protective Antigen,domain 1"/>
    <property type="match status" value="1"/>
</dbReference>
<evidence type="ECO:0000259" key="6">
    <source>
        <dbReference type="PROSITE" id="PS51820"/>
    </source>
</evidence>